<reference evidence="4" key="1">
    <citation type="submission" date="2009-02" db="EMBL/GenBank/DDBJ databases">
        <title>Annotation of Streptomyces viridochromogenes strain DSM 40736.</title>
        <authorList>
            <consortium name="The Broad Institute Genome Sequencing Platform"/>
            <consortium name="Broad Institute Microbial Sequencing Center"/>
            <person name="Fischbach M."/>
            <person name="Godfrey P."/>
            <person name="Ward D."/>
            <person name="Young S."/>
            <person name="Zeng Q."/>
            <person name="Koehrsen M."/>
            <person name="Alvarado L."/>
            <person name="Berlin A.M."/>
            <person name="Bochicchio J."/>
            <person name="Borenstein D."/>
            <person name="Chapman S.B."/>
            <person name="Chen Z."/>
            <person name="Engels R."/>
            <person name="Freedman E."/>
            <person name="Gellesch M."/>
            <person name="Goldberg J."/>
            <person name="Griggs A."/>
            <person name="Gujja S."/>
            <person name="Heilman E.R."/>
            <person name="Heiman D.I."/>
            <person name="Hepburn T.A."/>
            <person name="Howarth C."/>
            <person name="Jen D."/>
            <person name="Larson L."/>
            <person name="Lewis B."/>
            <person name="Mehta T."/>
            <person name="Park D."/>
            <person name="Pearson M."/>
            <person name="Richards J."/>
            <person name="Roberts A."/>
            <person name="Saif S."/>
            <person name="Shea T.D."/>
            <person name="Shenoy N."/>
            <person name="Sisk P."/>
            <person name="Stolte C."/>
            <person name="Sykes S.N."/>
            <person name="Thomson T."/>
            <person name="Walk T."/>
            <person name="White J."/>
            <person name="Yandava C."/>
            <person name="Straight P."/>
            <person name="Clardy J."/>
            <person name="Hung D."/>
            <person name="Kolter R."/>
            <person name="Mekalanos J."/>
            <person name="Walker S."/>
            <person name="Walsh C.T."/>
            <person name="Wieland-Brown L.C."/>
            <person name="Haas B."/>
            <person name="Nusbaum C."/>
            <person name="Birren B."/>
        </authorList>
    </citation>
    <scope>NUCLEOTIDE SEQUENCE [LARGE SCALE GENOMIC DNA]</scope>
    <source>
        <strain evidence="4">DSM 40736 / JCM 4977 / BCRC 1201 / Tue 494</strain>
    </source>
</reference>
<dbReference type="InterPro" id="IPR011251">
    <property type="entry name" value="Luciferase-like_dom"/>
</dbReference>
<organism evidence="3 4">
    <name type="scientific">Streptomyces viridochromogenes (strain DSM 40736 / JCM 4977 / BCRC 1201 / Tue 494)</name>
    <dbReference type="NCBI Taxonomy" id="591159"/>
    <lineage>
        <taxon>Bacteria</taxon>
        <taxon>Bacillati</taxon>
        <taxon>Actinomycetota</taxon>
        <taxon>Actinomycetes</taxon>
        <taxon>Kitasatosporales</taxon>
        <taxon>Streptomycetaceae</taxon>
        <taxon>Streptomyces</taxon>
    </lineage>
</organism>
<evidence type="ECO:0000313" key="3">
    <source>
        <dbReference type="EMBL" id="EFL33673.1"/>
    </source>
</evidence>
<dbReference type="Gene3D" id="3.20.20.30">
    <property type="entry name" value="Luciferase-like domain"/>
    <property type="match status" value="1"/>
</dbReference>
<dbReference type="STRING" id="591159.SSQG_04191"/>
<name>D9X2K4_STRVT</name>
<dbReference type="PANTHER" id="PTHR43244:SF1">
    <property type="entry name" value="5,10-METHYLENETETRAHYDROMETHANOPTERIN REDUCTASE"/>
    <property type="match status" value="1"/>
</dbReference>
<feature type="domain" description="Luciferase-like" evidence="2">
    <location>
        <begin position="40"/>
        <end position="286"/>
    </location>
</feature>
<dbReference type="GO" id="GO:0016705">
    <property type="term" value="F:oxidoreductase activity, acting on paired donors, with incorporation or reduction of molecular oxygen"/>
    <property type="evidence" value="ECO:0007669"/>
    <property type="project" value="InterPro"/>
</dbReference>
<accession>D9X2K4</accession>
<dbReference type="InterPro" id="IPR036661">
    <property type="entry name" value="Luciferase-like_sf"/>
</dbReference>
<keyword evidence="4" id="KW-1185">Reference proteome</keyword>
<dbReference type="CDD" id="cd01097">
    <property type="entry name" value="Tetrahydromethanopterin_reductase"/>
    <property type="match status" value="1"/>
</dbReference>
<dbReference type="HOGENOM" id="CLU_027853_5_4_11"/>
<sequence>MRYSLVLPVPIIRPEQAIPFAGLVRWGRAERLWQGQTEVIDNHQLVSWLAGIGLRVPSGFGVNLSPLRSPYHAAVEARSTALATGCSVIAAYGPGSVDFQRGVMGNPYQSPLTATREYVTTVRALLNGELVATEGECYSTTGRLVPARSAEVRVGMGVLRTKMAALAGQIADDAITWLCPPTYLSDVIVPQVWGASTQAGRDRVPVTAIIPCAVAREGRRARDIAFEAIGMHIQLPHYQDTLRDANIEVTGKTEDVDKLIDAGVFLYGTISDIRDGLDRFSRAGVDEVVLNVAGVAKGFGLRAASRDLEEILDAV</sequence>
<dbReference type="OrthoDB" id="3621573at2"/>
<evidence type="ECO:0000256" key="1">
    <source>
        <dbReference type="ARBA" id="ARBA00023002"/>
    </source>
</evidence>
<evidence type="ECO:0000259" key="2">
    <source>
        <dbReference type="Pfam" id="PF00296"/>
    </source>
</evidence>
<dbReference type="PANTHER" id="PTHR43244">
    <property type="match status" value="1"/>
</dbReference>
<keyword evidence="1" id="KW-0560">Oxidoreductase</keyword>
<dbReference type="EMBL" id="GG657757">
    <property type="protein sequence ID" value="EFL33673.1"/>
    <property type="molecule type" value="Genomic_DNA"/>
</dbReference>
<gene>
    <name evidence="3" type="ORF">SSQG_04191</name>
</gene>
<protein>
    <submittedName>
        <fullName evidence="3">Luciferase</fullName>
    </submittedName>
</protein>
<dbReference type="Pfam" id="PF00296">
    <property type="entry name" value="Bac_luciferase"/>
    <property type="match status" value="1"/>
</dbReference>
<dbReference type="RefSeq" id="WP_003991781.1">
    <property type="nucleotide sequence ID" value="NZ_GG657757.1"/>
</dbReference>
<dbReference type="InterPro" id="IPR050564">
    <property type="entry name" value="F420-G6PD/mer"/>
</dbReference>
<dbReference type="SUPFAM" id="SSF51679">
    <property type="entry name" value="Bacterial luciferase-like"/>
    <property type="match status" value="1"/>
</dbReference>
<dbReference type="Proteomes" id="UP000004184">
    <property type="component" value="Unassembled WGS sequence"/>
</dbReference>
<proteinExistence type="predicted"/>
<dbReference type="AlphaFoldDB" id="D9X2K4"/>
<evidence type="ECO:0000313" key="4">
    <source>
        <dbReference type="Proteomes" id="UP000004184"/>
    </source>
</evidence>